<keyword evidence="4" id="KW-1185">Reference proteome</keyword>
<evidence type="ECO:0000256" key="2">
    <source>
        <dbReference type="SAM" id="MobiDB-lite"/>
    </source>
</evidence>
<feature type="coiled-coil region" evidence="1">
    <location>
        <begin position="275"/>
        <end position="376"/>
    </location>
</feature>
<accession>A0A6P2CQ51</accession>
<proteinExistence type="predicted"/>
<dbReference type="InterPro" id="IPR027417">
    <property type="entry name" value="P-loop_NTPase"/>
</dbReference>
<dbReference type="AlphaFoldDB" id="A0A6P2CQ51"/>
<dbReference type="Gene3D" id="3.40.50.300">
    <property type="entry name" value="P-loop containing nucleotide triphosphate hydrolases"/>
    <property type="match status" value="1"/>
</dbReference>
<dbReference type="RefSeq" id="WP_162666187.1">
    <property type="nucleotide sequence ID" value="NZ_LR593886.1"/>
</dbReference>
<evidence type="ECO:0000313" key="4">
    <source>
        <dbReference type="Proteomes" id="UP000464178"/>
    </source>
</evidence>
<reference evidence="3 4" key="1">
    <citation type="submission" date="2019-05" db="EMBL/GenBank/DDBJ databases">
        <authorList>
            <consortium name="Science for Life Laboratories"/>
        </authorList>
    </citation>
    <scope>NUCLEOTIDE SEQUENCE [LARGE SCALE GENOMIC DNA]</scope>
    <source>
        <strain evidence="3">Soil9</strain>
    </source>
</reference>
<organism evidence="3 4">
    <name type="scientific">Gemmata massiliana</name>
    <dbReference type="NCBI Taxonomy" id="1210884"/>
    <lineage>
        <taxon>Bacteria</taxon>
        <taxon>Pseudomonadati</taxon>
        <taxon>Planctomycetota</taxon>
        <taxon>Planctomycetia</taxon>
        <taxon>Gemmatales</taxon>
        <taxon>Gemmataceae</taxon>
        <taxon>Gemmata</taxon>
    </lineage>
</organism>
<dbReference type="KEGG" id="gms:SOIL9_65660"/>
<evidence type="ECO:0000256" key="1">
    <source>
        <dbReference type="SAM" id="Coils"/>
    </source>
</evidence>
<dbReference type="EMBL" id="LR593886">
    <property type="protein sequence ID" value="VTR91148.1"/>
    <property type="molecule type" value="Genomic_DNA"/>
</dbReference>
<gene>
    <name evidence="3" type="ORF">SOIL9_65660</name>
</gene>
<sequence>MTASDLGDRGRQWLDRLFAGDTSIPAITPVTLPPADRTVAEHAAVARAAACRDLFVIHADPAVGERVIVDVARAITDRVLVLSPNPGAADRVTERLLKYGVPVLRALADDENPTRPSPAVSKVTSVAIGTGRAEQARRDAVAEVAAAEAKIAAFASVSKALARLTEVNDSLVRLDTDLAERTVVRDRIEADLRAETDTPFTLALAKLQTDHDDAAAKLASELQAAGASHTEKDTVLTQARHVLAEAARKPGFLSRLFSSKAKPGTADPVDLEKQVHTLETEAAALADQVRELQAKLDASRATIAAECAALVANELTSRRAASETAIAAIEDERTRALAEVAALNKVITAAVPDDDYATAQQRLTTAREKAAQLTRSESSVAARIVVGTPGSLGTDPVFAALTTDPPFGVLVLDRAEELPEAEFPRLARLAERWVLVGHALPADDPRPPSNHNRSRGPRPGQAEGPFTVRLAKTLDREAWAIEGDRFVCRLAHLTPDQRRMVTREPLADRPEIELRFTTTDADPQLAEIAFPNHVTVAAAKSLLFHELGEVLLRPCGDLCWTHGAEAITATWSADSGSDGVWIDLEAGVREKVVGAGPFAFTVAVSFDPAAGWDAERAAAWVAARLPAPSQSRFAALPRTPGSRPGA</sequence>
<keyword evidence="1" id="KW-0175">Coiled coil</keyword>
<feature type="region of interest" description="Disordered" evidence="2">
    <location>
        <begin position="439"/>
        <end position="465"/>
    </location>
</feature>
<protein>
    <submittedName>
        <fullName evidence="3">Uncharacterized protein</fullName>
    </submittedName>
</protein>
<dbReference type="Proteomes" id="UP000464178">
    <property type="component" value="Chromosome"/>
</dbReference>
<evidence type="ECO:0000313" key="3">
    <source>
        <dbReference type="EMBL" id="VTR91148.1"/>
    </source>
</evidence>
<name>A0A6P2CQ51_9BACT</name>